<name>A0A1G9CBX1_9ACTN</name>
<keyword evidence="3" id="KW-1185">Reference proteome</keyword>
<organism evidence="2 3">
    <name type="scientific">Glycomyces sambucus</name>
    <dbReference type="NCBI Taxonomy" id="380244"/>
    <lineage>
        <taxon>Bacteria</taxon>
        <taxon>Bacillati</taxon>
        <taxon>Actinomycetota</taxon>
        <taxon>Actinomycetes</taxon>
        <taxon>Glycomycetales</taxon>
        <taxon>Glycomycetaceae</taxon>
        <taxon>Glycomyces</taxon>
    </lineage>
</organism>
<gene>
    <name evidence="2" type="ORF">SAMN05216298_0256</name>
</gene>
<sequence length="132" mass="13126">MRRWGGLACALAVCGGAVAGCGAGQRGDAAAAAAEAFVSALREGDGAAACAALATETAQGLAASEGAPCEEAIGALGLPDAAPSAVDVWSDRAQVRTRDDVLFLAEFEDGWKVVAAGCRPQGERPYECEVGA</sequence>
<evidence type="ECO:0000313" key="2">
    <source>
        <dbReference type="EMBL" id="SDK49173.1"/>
    </source>
</evidence>
<evidence type="ECO:0000256" key="1">
    <source>
        <dbReference type="SAM" id="SignalP"/>
    </source>
</evidence>
<dbReference type="AlphaFoldDB" id="A0A1G9CBX1"/>
<protein>
    <recommendedName>
        <fullName evidence="4">Lipoprotein</fullName>
    </recommendedName>
</protein>
<evidence type="ECO:0008006" key="4">
    <source>
        <dbReference type="Google" id="ProtNLM"/>
    </source>
</evidence>
<accession>A0A1G9CBX1</accession>
<dbReference type="RefSeq" id="WP_091044609.1">
    <property type="nucleotide sequence ID" value="NZ_FNGF01000001.1"/>
</dbReference>
<dbReference type="Proteomes" id="UP000198662">
    <property type="component" value="Unassembled WGS sequence"/>
</dbReference>
<dbReference type="STRING" id="380244.SAMN05216298_0256"/>
<proteinExistence type="predicted"/>
<dbReference type="PROSITE" id="PS51257">
    <property type="entry name" value="PROKAR_LIPOPROTEIN"/>
    <property type="match status" value="1"/>
</dbReference>
<feature type="chain" id="PRO_5039530935" description="Lipoprotein" evidence="1">
    <location>
        <begin position="20"/>
        <end position="132"/>
    </location>
</feature>
<keyword evidence="1" id="KW-0732">Signal</keyword>
<evidence type="ECO:0000313" key="3">
    <source>
        <dbReference type="Proteomes" id="UP000198662"/>
    </source>
</evidence>
<feature type="signal peptide" evidence="1">
    <location>
        <begin position="1"/>
        <end position="19"/>
    </location>
</feature>
<dbReference type="OrthoDB" id="5193742at2"/>
<reference evidence="3" key="1">
    <citation type="submission" date="2016-10" db="EMBL/GenBank/DDBJ databases">
        <authorList>
            <person name="Varghese N."/>
            <person name="Submissions S."/>
        </authorList>
    </citation>
    <scope>NUCLEOTIDE SEQUENCE [LARGE SCALE GENOMIC DNA]</scope>
    <source>
        <strain evidence="3">CGMCC 4.3147</strain>
    </source>
</reference>
<dbReference type="EMBL" id="FNGF01000001">
    <property type="protein sequence ID" value="SDK49173.1"/>
    <property type="molecule type" value="Genomic_DNA"/>
</dbReference>